<evidence type="ECO:0000313" key="3">
    <source>
        <dbReference type="Proteomes" id="UP000463939"/>
    </source>
</evidence>
<dbReference type="EMBL" id="AP021882">
    <property type="protein sequence ID" value="BBP02536.1"/>
    <property type="molecule type" value="Genomic_DNA"/>
</dbReference>
<evidence type="ECO:0000256" key="1">
    <source>
        <dbReference type="SAM" id="Phobius"/>
    </source>
</evidence>
<protein>
    <submittedName>
        <fullName evidence="2">Uncharacterized protein</fullName>
    </submittedName>
</protein>
<dbReference type="KEGG" id="sniv:SFSGTM_32440"/>
<organism evidence="2 3">
    <name type="scientific">Sulfuriferula nivalis</name>
    <dbReference type="NCBI Taxonomy" id="2675298"/>
    <lineage>
        <taxon>Bacteria</taxon>
        <taxon>Pseudomonadati</taxon>
        <taxon>Pseudomonadota</taxon>
        <taxon>Betaproteobacteria</taxon>
        <taxon>Nitrosomonadales</taxon>
        <taxon>Sulfuricellaceae</taxon>
        <taxon>Sulfuriferula</taxon>
    </lineage>
</organism>
<proteinExistence type="predicted"/>
<accession>A0A809RLV3</accession>
<keyword evidence="2" id="KW-0614">Plasmid</keyword>
<reference evidence="3" key="1">
    <citation type="submission" date="2019-11" db="EMBL/GenBank/DDBJ databases">
        <title>Isolation and characterization of a novel species in the genus Sulfuriferula.</title>
        <authorList>
            <person name="Mochizuki J."/>
            <person name="Kojima H."/>
            <person name="Fukui M."/>
        </authorList>
    </citation>
    <scope>NUCLEOTIDE SEQUENCE [LARGE SCALE GENOMIC DNA]</scope>
    <source>
        <strain evidence="3">SGTM</strain>
        <plasmid evidence="3">sgtm_pl1 dna</plasmid>
    </source>
</reference>
<keyword evidence="1" id="KW-0812">Transmembrane</keyword>
<feature type="transmembrane region" description="Helical" evidence="1">
    <location>
        <begin position="21"/>
        <end position="39"/>
    </location>
</feature>
<evidence type="ECO:0000313" key="2">
    <source>
        <dbReference type="EMBL" id="BBP02536.1"/>
    </source>
</evidence>
<name>A0A809RLV3_9PROT</name>
<dbReference type="Proteomes" id="UP000463939">
    <property type="component" value="Plasmid SGTM_pl1"/>
</dbReference>
<feature type="transmembrane region" description="Helical" evidence="1">
    <location>
        <begin position="115"/>
        <end position="132"/>
    </location>
</feature>
<dbReference type="RefSeq" id="WP_162086426.1">
    <property type="nucleotide sequence ID" value="NZ_AP021882.1"/>
</dbReference>
<sequence>MKVIMGNEPETKSALTGDQKVSLAIAIGIIGFLLAKHHAFLTPHAFKITMAVIAFSVVALLLKAIPERAARQVSNSLEKMAEQDNKGMPKISNGRIAHDNYCEELVRRAKKHNSVVNMATFIFLLAAIVIYFLNLSMIMLIACVVLAVMSRSFSIRSNRWLSSAEYYSFPGARLQNMQHRCIFCGAKGIYIKGQYASNNKYAYCTKCESPLFVQ</sequence>
<keyword evidence="3" id="KW-1185">Reference proteome</keyword>
<feature type="transmembrane region" description="Helical" evidence="1">
    <location>
        <begin position="45"/>
        <end position="62"/>
    </location>
</feature>
<keyword evidence="1" id="KW-1133">Transmembrane helix</keyword>
<keyword evidence="1" id="KW-0472">Membrane</keyword>
<dbReference type="AlphaFoldDB" id="A0A809RLV3"/>
<gene>
    <name evidence="2" type="ORF">SFSGTM_32440</name>
</gene>
<geneLocation type="plasmid" evidence="3">
    <name>sgtm_pl1 dna</name>
</geneLocation>